<accession>A0ABQ0BVE3</accession>
<sequence length="64" mass="7374">MEKQTKDDEHTYTIVSHATCPKDSSKAAHTVTYKKATCTRVDDIILNFCCSRDVQCQECQRDYL</sequence>
<organism evidence="1 2">
    <name type="scientific">Blautia parvula</name>
    <dbReference type="NCBI Taxonomy" id="2877527"/>
    <lineage>
        <taxon>Bacteria</taxon>
        <taxon>Bacillati</taxon>
        <taxon>Bacillota</taxon>
        <taxon>Clostridia</taxon>
        <taxon>Lachnospirales</taxon>
        <taxon>Lachnospiraceae</taxon>
        <taxon>Blautia</taxon>
    </lineage>
</organism>
<comment type="caution">
    <text evidence="1">The sequence shown here is derived from an EMBL/GenBank/DDBJ whole genome shotgun (WGS) entry which is preliminary data.</text>
</comment>
<evidence type="ECO:0000313" key="1">
    <source>
        <dbReference type="EMBL" id="GAA6500508.1"/>
    </source>
</evidence>
<keyword evidence="2" id="KW-1185">Reference proteome</keyword>
<protein>
    <submittedName>
        <fullName evidence="1">Uncharacterized protein</fullName>
    </submittedName>
</protein>
<dbReference type="Proteomes" id="UP001600941">
    <property type="component" value="Unassembled WGS sequence"/>
</dbReference>
<evidence type="ECO:0000313" key="2">
    <source>
        <dbReference type="Proteomes" id="UP001600941"/>
    </source>
</evidence>
<gene>
    <name evidence="1" type="ORF">K340107D12_33240</name>
</gene>
<reference evidence="1 2" key="1">
    <citation type="submission" date="2024-04" db="EMBL/GenBank/DDBJ databases">
        <title>Defined microbial consortia suppress multidrug-resistant proinflammatory Enterobacteriaceae via ecological control.</title>
        <authorList>
            <person name="Furuichi M."/>
            <person name="Kawaguchi T."/>
            <person name="Pust M."/>
            <person name="Yasuma K."/>
            <person name="Plichta D."/>
            <person name="Hasegawa N."/>
            <person name="Ohya T."/>
            <person name="Bhattarai S."/>
            <person name="Sasajima S."/>
            <person name="Aoto Y."/>
            <person name="Tuganbaev T."/>
            <person name="Yaginuma M."/>
            <person name="Ueda M."/>
            <person name="Okahashi N."/>
            <person name="Amafuji K."/>
            <person name="Kiridooshi Y."/>
            <person name="Sugita K."/>
            <person name="Strazar M."/>
            <person name="Skelly A."/>
            <person name="Suda W."/>
            <person name="Hattori M."/>
            <person name="Nakamoto N."/>
            <person name="Caballero S."/>
            <person name="Norman J."/>
            <person name="Olle B."/>
            <person name="Tanoue T."/>
            <person name="Arita M."/>
            <person name="Bucci V."/>
            <person name="Atarashi K."/>
            <person name="Xavier R."/>
            <person name="Honda K."/>
        </authorList>
    </citation>
    <scope>NUCLEOTIDE SEQUENCE [LARGE SCALE GENOMIC DNA]</scope>
    <source>
        <strain evidence="2">k34-0107-D12</strain>
    </source>
</reference>
<dbReference type="EMBL" id="BAABZQ010000001">
    <property type="protein sequence ID" value="GAA6500508.1"/>
    <property type="molecule type" value="Genomic_DNA"/>
</dbReference>
<proteinExistence type="predicted"/>
<name>A0ABQ0BVE3_9FIRM</name>